<comment type="caution">
    <text evidence="2">The sequence shown here is derived from an EMBL/GenBank/DDBJ whole genome shotgun (WGS) entry which is preliminary data.</text>
</comment>
<evidence type="ECO:0000313" key="3">
    <source>
        <dbReference type="Proteomes" id="UP001215280"/>
    </source>
</evidence>
<sequence>PQPFDDLPIAVRSIGTMIGDVGVVTDGSFDPIFNILRAHNHPVNRFGVTPAFEQVRLAPEDIVFKALFHPPGCDISNTAIGKKRLDVEASLESNIFSPVVAGASIEISTDSGSKETGLLLLPHGASRWDLRQLKKFRDVAMKHGESWYEFINGSLDRMLGVGDLYLITGVTKSESCIVGAIENQAGGGKVAMKLKAAQVASTGASRTWEWENASSSPDSGPRYRPGEGSQHNQTVFLRGFKIAKHPLPFIWSPKLLSIINSDWSKILTTSKNTPYSQYSSTGNTTHNLQSSSGGSTSDRNAEGQETLDDDFHVSAGWNGNYGALNE</sequence>
<dbReference type="AlphaFoldDB" id="A0AAD7HCT8"/>
<dbReference type="EMBL" id="JARJLG010000323">
    <property type="protein sequence ID" value="KAJ7717119.1"/>
    <property type="molecule type" value="Genomic_DNA"/>
</dbReference>
<feature type="region of interest" description="Disordered" evidence="1">
    <location>
        <begin position="208"/>
        <end position="230"/>
    </location>
</feature>
<organism evidence="2 3">
    <name type="scientific">Mycena maculata</name>
    <dbReference type="NCBI Taxonomy" id="230809"/>
    <lineage>
        <taxon>Eukaryota</taxon>
        <taxon>Fungi</taxon>
        <taxon>Dikarya</taxon>
        <taxon>Basidiomycota</taxon>
        <taxon>Agaricomycotina</taxon>
        <taxon>Agaricomycetes</taxon>
        <taxon>Agaricomycetidae</taxon>
        <taxon>Agaricales</taxon>
        <taxon>Marasmiineae</taxon>
        <taxon>Mycenaceae</taxon>
        <taxon>Mycena</taxon>
    </lineage>
</organism>
<name>A0AAD7HCT8_9AGAR</name>
<evidence type="ECO:0000313" key="2">
    <source>
        <dbReference type="EMBL" id="KAJ7717119.1"/>
    </source>
</evidence>
<feature type="non-terminal residue" evidence="2">
    <location>
        <position position="326"/>
    </location>
</feature>
<accession>A0AAD7HCT8</accession>
<dbReference type="Proteomes" id="UP001215280">
    <property type="component" value="Unassembled WGS sequence"/>
</dbReference>
<keyword evidence="3" id="KW-1185">Reference proteome</keyword>
<reference evidence="2" key="1">
    <citation type="submission" date="2023-03" db="EMBL/GenBank/DDBJ databases">
        <title>Massive genome expansion in bonnet fungi (Mycena s.s.) driven by repeated elements and novel gene families across ecological guilds.</title>
        <authorList>
            <consortium name="Lawrence Berkeley National Laboratory"/>
            <person name="Harder C.B."/>
            <person name="Miyauchi S."/>
            <person name="Viragh M."/>
            <person name="Kuo A."/>
            <person name="Thoen E."/>
            <person name="Andreopoulos B."/>
            <person name="Lu D."/>
            <person name="Skrede I."/>
            <person name="Drula E."/>
            <person name="Henrissat B."/>
            <person name="Morin E."/>
            <person name="Kohler A."/>
            <person name="Barry K."/>
            <person name="LaButti K."/>
            <person name="Morin E."/>
            <person name="Salamov A."/>
            <person name="Lipzen A."/>
            <person name="Mereny Z."/>
            <person name="Hegedus B."/>
            <person name="Baldrian P."/>
            <person name="Stursova M."/>
            <person name="Weitz H."/>
            <person name="Taylor A."/>
            <person name="Grigoriev I.V."/>
            <person name="Nagy L.G."/>
            <person name="Martin F."/>
            <person name="Kauserud H."/>
        </authorList>
    </citation>
    <scope>NUCLEOTIDE SEQUENCE</scope>
    <source>
        <strain evidence="2">CBHHK188m</strain>
    </source>
</reference>
<protein>
    <submittedName>
        <fullName evidence="2">Uncharacterized protein</fullName>
    </submittedName>
</protein>
<feature type="region of interest" description="Disordered" evidence="1">
    <location>
        <begin position="275"/>
        <end position="313"/>
    </location>
</feature>
<evidence type="ECO:0000256" key="1">
    <source>
        <dbReference type="SAM" id="MobiDB-lite"/>
    </source>
</evidence>
<proteinExistence type="predicted"/>
<gene>
    <name evidence="2" type="ORF">DFH07DRAFT_762103</name>
</gene>
<feature type="compositionally biased region" description="Polar residues" evidence="1">
    <location>
        <begin position="275"/>
        <end position="298"/>
    </location>
</feature>